<dbReference type="EMBL" id="CADCVF010000014">
    <property type="protein sequence ID" value="CAA9447968.1"/>
    <property type="molecule type" value="Genomic_DNA"/>
</dbReference>
<evidence type="ECO:0000259" key="4">
    <source>
        <dbReference type="SMART" id="SM01008"/>
    </source>
</evidence>
<reference evidence="5" key="1">
    <citation type="submission" date="2020-02" db="EMBL/GenBank/DDBJ databases">
        <authorList>
            <person name="Meier V. D."/>
        </authorList>
    </citation>
    <scope>NUCLEOTIDE SEQUENCE</scope>
    <source>
        <strain evidence="5">AVDCRST_MAG58</strain>
    </source>
</reference>
<keyword evidence="1" id="KW-0500">Molybdenum</keyword>
<dbReference type="GO" id="GO:0005506">
    <property type="term" value="F:iron ion binding"/>
    <property type="evidence" value="ECO:0007669"/>
    <property type="project" value="InterPro"/>
</dbReference>
<dbReference type="InterPro" id="IPR016208">
    <property type="entry name" value="Ald_Oxase/xanthine_DH-like"/>
</dbReference>
<feature type="region of interest" description="Disordered" evidence="3">
    <location>
        <begin position="821"/>
        <end position="854"/>
    </location>
</feature>
<dbReference type="InterPro" id="IPR037165">
    <property type="entry name" value="AldOxase/xan_DH_Mopterin-bd_sf"/>
</dbReference>
<dbReference type="Pfam" id="PF20256">
    <property type="entry name" value="MoCoBD_2"/>
    <property type="match status" value="1"/>
</dbReference>
<dbReference type="SMART" id="SM01008">
    <property type="entry name" value="Ald_Xan_dh_C"/>
    <property type="match status" value="1"/>
</dbReference>
<dbReference type="Gene3D" id="3.90.1170.50">
    <property type="entry name" value="Aldehyde oxidase/xanthine dehydrogenase, a/b hammerhead"/>
    <property type="match status" value="1"/>
</dbReference>
<evidence type="ECO:0000313" key="5">
    <source>
        <dbReference type="EMBL" id="CAA9447968.1"/>
    </source>
</evidence>
<feature type="region of interest" description="Disordered" evidence="3">
    <location>
        <begin position="97"/>
        <end position="122"/>
    </location>
</feature>
<dbReference type="GO" id="GO:0008805">
    <property type="term" value="F:carbon-monoxide oxygenase activity"/>
    <property type="evidence" value="ECO:0007669"/>
    <property type="project" value="UniProtKB-EC"/>
</dbReference>
<keyword evidence="2 5" id="KW-0560">Oxidoreductase</keyword>
<dbReference type="PANTHER" id="PTHR11908">
    <property type="entry name" value="XANTHINE DEHYDROGENASE"/>
    <property type="match status" value="1"/>
</dbReference>
<dbReference type="Pfam" id="PF02738">
    <property type="entry name" value="MoCoBD_1"/>
    <property type="match status" value="1"/>
</dbReference>
<feature type="region of interest" description="Disordered" evidence="3">
    <location>
        <begin position="1"/>
        <end position="22"/>
    </location>
</feature>
<accession>A0A6J4QL75</accession>
<dbReference type="InterPro" id="IPR036856">
    <property type="entry name" value="Ald_Oxase/Xan_DH_a/b_sf"/>
</dbReference>
<dbReference type="InterPro" id="IPR046867">
    <property type="entry name" value="AldOxase/xan_DH_MoCoBD2"/>
</dbReference>
<evidence type="ECO:0000256" key="1">
    <source>
        <dbReference type="ARBA" id="ARBA00022505"/>
    </source>
</evidence>
<proteinExistence type="predicted"/>
<dbReference type="AlphaFoldDB" id="A0A6J4QL75"/>
<dbReference type="Pfam" id="PF01315">
    <property type="entry name" value="Ald_Xan_dh_C"/>
    <property type="match status" value="2"/>
</dbReference>
<dbReference type="SUPFAM" id="SSF54665">
    <property type="entry name" value="CO dehydrogenase molybdoprotein N-domain-like"/>
    <property type="match status" value="2"/>
</dbReference>
<evidence type="ECO:0000256" key="2">
    <source>
        <dbReference type="ARBA" id="ARBA00023002"/>
    </source>
</evidence>
<dbReference type="EC" id="1.2.5.3" evidence="5"/>
<protein>
    <submittedName>
        <fullName evidence="5">Aerobic carbon monoxide dehydrogenase (Quinone), large chain</fullName>
        <ecNumber evidence="5">1.2.5.3</ecNumber>
    </submittedName>
</protein>
<feature type="domain" description="Aldehyde oxidase/xanthine dehydrogenase a/b hammerhead" evidence="4">
    <location>
        <begin position="23"/>
        <end position="180"/>
    </location>
</feature>
<sequence length="854" mass="91808">MTEMARRYMGNSVPRKEDPTLLTGHSNFTDDIRLPGMLHMVFLRSPHAHARISSIDVSAAREQPGVVAVYTSEDLADVLEGSALDADSAPGYAVEIDKPAGSEADVTPTGSEESADVSEPPPRTFCGWPVTENIKIPHHSPLAHDEVNFAGEPVAVVLATDRYKAQDALEFIEVEYEPMNPVTDIEDALEDGAPLVHEEFGTNECYVWPLATGDIDEAFEKADVVVSGRYIQQRLIPSAIETRAVIAQPEPLDSFTVYTSTQVPHFVKDVLSLMCGVPDTKLRVVAPDVGGGFGSKLNVYSEEVLALEVARKLGAPVKWVEDRSENHLATTHGRGQVQYIELAATSEGKILGMKVKLLADMGAYLQLLTPGVAIFGSFTYPGLYAFDAYSFECTGVFTNLTPTDAYRGAGRSEAAYAHERIMDALARELDMDPAELRLKNLIPPFDEPTTNPAGVQYDSGNYESCMRKALELADYEEVRAEQRRRRETADVNQIGIGIGNFTESGGLSPSKVSAAVRLQSGGWEAATVRMFASGKVEVVTGTSPHGQGHETSWSQIAADALGVDVDHVEVLHGDTAIAPYGRDTYGSRSLPVGGVAVHLACDKVVEKGKKIAAHMLEAAEEDIEFEGGRFSVAGSPDQNVTIQDVAAAAYLADNLPEGMEPLLNEDYVFDPPNFTWPYGTHICVVEVDTETGMVTIPKYVAVDDCGPVVNPAIVDGQLHGGIAQGIAQALYEEAVYDDEGNLVTGTMVDYLVPGAPEIPNMILDRTETPSPTNPMGVKGIGESGAIAAQPAVINAVIDALSHEGVTHVDMPASPMRVWQTLQEARGQRSGTRDADLSGRPSLSSRAEQDDVDSV</sequence>
<dbReference type="Gene3D" id="3.30.365.10">
    <property type="entry name" value="Aldehyde oxidase/xanthine dehydrogenase, molybdopterin binding domain"/>
    <property type="match status" value="4"/>
</dbReference>
<dbReference type="InterPro" id="IPR008274">
    <property type="entry name" value="AldOxase/xan_DH_MoCoBD1"/>
</dbReference>
<dbReference type="InterPro" id="IPR000674">
    <property type="entry name" value="Ald_Oxase/Xan_DH_a/b"/>
</dbReference>
<organism evidence="5">
    <name type="scientific">uncultured Rubrobacteraceae bacterium</name>
    <dbReference type="NCBI Taxonomy" id="349277"/>
    <lineage>
        <taxon>Bacteria</taxon>
        <taxon>Bacillati</taxon>
        <taxon>Actinomycetota</taxon>
        <taxon>Rubrobacteria</taxon>
        <taxon>Rubrobacterales</taxon>
        <taxon>Rubrobacteraceae</taxon>
        <taxon>environmental samples</taxon>
    </lineage>
</organism>
<gene>
    <name evidence="5" type="ORF">AVDCRST_MAG58-615</name>
</gene>
<evidence type="ECO:0000256" key="3">
    <source>
        <dbReference type="SAM" id="MobiDB-lite"/>
    </source>
</evidence>
<dbReference type="PANTHER" id="PTHR11908:SF132">
    <property type="entry name" value="ALDEHYDE OXIDASE 1-RELATED"/>
    <property type="match status" value="1"/>
</dbReference>
<name>A0A6J4QL75_9ACTN</name>
<dbReference type="SUPFAM" id="SSF56003">
    <property type="entry name" value="Molybdenum cofactor-binding domain"/>
    <property type="match status" value="1"/>
</dbReference>